<feature type="domain" description="HTH iclR-type" evidence="2">
    <location>
        <begin position="421"/>
        <end position="467"/>
    </location>
</feature>
<dbReference type="Pfam" id="PF09339">
    <property type="entry name" value="HTH_IclR"/>
    <property type="match status" value="1"/>
</dbReference>
<sequence>MTISDVNHALSQPAHHVASTLVDLPETQWFDRKSARIQAKKLAETLVAMGNAEGGVVAVGLSDGVIEHVTDDQANALRQAAIDFTQPPVRVRAEECLTPPPEEDEQDHPHDPTPRRTLLLHVTPGETLHEMSDGMCFLRIGDETRRLTHAQRQELFYDRSDSSYDSTPNPSITIDDLDAEAIGEFRTAVGAQAPVEHLLTSRGLVAGSGAPTVAATLLFHPAPQGLHPHAHVRVLRYLSDERGSGAGLSLEDDGDVRIDGPIPAVIDRAAEEVAARVPRRRALGTSGRFDPVPVIPRDAWLEALVNAVVHRSYSMAGDHIRIEIFPTRIEVTSPGRFPGIVDVDAPQSITRYARNPHIARVCADLRIGQELGEGIRRMMDTMAAAGLAGPSFRQTASHVVVTLSAHGLLDEETVARLPSGAVEVLAILQRADTPLGTGAIAEAAGIARPTTLRRLRALETEGLVHWDAESAKDPRAVWRPAPGR</sequence>
<dbReference type="InterPro" id="IPR038461">
    <property type="entry name" value="Schlafen_AlbA_2_dom_sf"/>
</dbReference>
<dbReference type="PANTHER" id="PTHR30595:SF6">
    <property type="entry name" value="SCHLAFEN ALBA-2 DOMAIN-CONTAINING PROTEIN"/>
    <property type="match status" value="1"/>
</dbReference>
<dbReference type="GO" id="GO:0003677">
    <property type="term" value="F:DNA binding"/>
    <property type="evidence" value="ECO:0007669"/>
    <property type="project" value="InterPro"/>
</dbReference>
<dbReference type="GO" id="GO:0006355">
    <property type="term" value="P:regulation of DNA-templated transcription"/>
    <property type="evidence" value="ECO:0007669"/>
    <property type="project" value="InterPro"/>
</dbReference>
<comment type="caution">
    <text evidence="3">The sequence shown here is derived from an EMBL/GenBank/DDBJ whole genome shotgun (WGS) entry which is preliminary data.</text>
</comment>
<dbReference type="Proteomes" id="UP000784435">
    <property type="component" value="Unassembled WGS sequence"/>
</dbReference>
<evidence type="ECO:0000259" key="2">
    <source>
        <dbReference type="Pfam" id="PF09339"/>
    </source>
</evidence>
<dbReference type="InterPro" id="IPR007421">
    <property type="entry name" value="Schlafen_AlbA_2_dom"/>
</dbReference>
<evidence type="ECO:0000313" key="4">
    <source>
        <dbReference type="Proteomes" id="UP000784435"/>
    </source>
</evidence>
<evidence type="ECO:0000259" key="1">
    <source>
        <dbReference type="Pfam" id="PF04326"/>
    </source>
</evidence>
<organism evidence="3 4">
    <name type="scientific">Brevibacterium senegalense</name>
    <dbReference type="NCBI Taxonomy" id="1033736"/>
    <lineage>
        <taxon>Bacteria</taxon>
        <taxon>Bacillati</taxon>
        <taxon>Actinomycetota</taxon>
        <taxon>Actinomycetes</taxon>
        <taxon>Micrococcales</taxon>
        <taxon>Brevibacteriaceae</taxon>
        <taxon>Brevibacterium</taxon>
    </lineage>
</organism>
<dbReference type="InterPro" id="IPR036390">
    <property type="entry name" value="WH_DNA-bd_sf"/>
</dbReference>
<feature type="domain" description="Schlafen AlbA-2" evidence="1">
    <location>
        <begin position="26"/>
        <end position="147"/>
    </location>
</feature>
<accession>A0A921MBD1</accession>
<dbReference type="Pfam" id="PF04326">
    <property type="entry name" value="SLFN_AlbA_2"/>
    <property type="match status" value="1"/>
</dbReference>
<dbReference type="InterPro" id="IPR036388">
    <property type="entry name" value="WH-like_DNA-bd_sf"/>
</dbReference>
<name>A0A921MBD1_9MICO</name>
<dbReference type="Gene3D" id="3.30.565.60">
    <property type="match status" value="1"/>
</dbReference>
<dbReference type="PANTHER" id="PTHR30595">
    <property type="entry name" value="GLPR-RELATED TRANSCRIPTIONAL REPRESSOR"/>
    <property type="match status" value="1"/>
</dbReference>
<dbReference type="Gene3D" id="1.10.10.10">
    <property type="entry name" value="Winged helix-like DNA-binding domain superfamily/Winged helix DNA-binding domain"/>
    <property type="match status" value="1"/>
</dbReference>
<gene>
    <name evidence="3" type="ORF">K8V08_00745</name>
</gene>
<proteinExistence type="predicted"/>
<dbReference type="InterPro" id="IPR038475">
    <property type="entry name" value="RecG_C_sf"/>
</dbReference>
<dbReference type="AlphaFoldDB" id="A0A921MBD1"/>
<dbReference type="Pfam" id="PF13749">
    <property type="entry name" value="HATPase_c_4"/>
    <property type="match status" value="1"/>
</dbReference>
<protein>
    <submittedName>
        <fullName evidence="3">Helix-turn-helix domain-containing protein</fullName>
    </submittedName>
</protein>
<reference evidence="3" key="1">
    <citation type="journal article" date="2021" name="PeerJ">
        <title>Extensive microbial diversity within the chicken gut microbiome revealed by metagenomics and culture.</title>
        <authorList>
            <person name="Gilroy R."/>
            <person name="Ravi A."/>
            <person name="Getino M."/>
            <person name="Pursley I."/>
            <person name="Horton D.L."/>
            <person name="Alikhan N.F."/>
            <person name="Baker D."/>
            <person name="Gharbi K."/>
            <person name="Hall N."/>
            <person name="Watson M."/>
            <person name="Adriaenssens E.M."/>
            <person name="Foster-Nyarko E."/>
            <person name="Jarju S."/>
            <person name="Secka A."/>
            <person name="Antonio M."/>
            <person name="Oren A."/>
            <person name="Chaudhuri R.R."/>
            <person name="La Ragione R."/>
            <person name="Hildebrand F."/>
            <person name="Pallen M.J."/>
        </authorList>
    </citation>
    <scope>NUCLEOTIDE SEQUENCE</scope>
    <source>
        <strain evidence="3">ChiGjej5B5-7349</strain>
    </source>
</reference>
<evidence type="ECO:0000313" key="3">
    <source>
        <dbReference type="EMBL" id="HJG78923.1"/>
    </source>
</evidence>
<dbReference type="EMBL" id="DYUK01000017">
    <property type="protein sequence ID" value="HJG78923.1"/>
    <property type="molecule type" value="Genomic_DNA"/>
</dbReference>
<dbReference type="SUPFAM" id="SSF46785">
    <property type="entry name" value="Winged helix' DNA-binding domain"/>
    <property type="match status" value="1"/>
</dbReference>
<dbReference type="Gene3D" id="3.30.950.30">
    <property type="entry name" value="Schlafen, AAA domain"/>
    <property type="match status" value="1"/>
</dbReference>
<dbReference type="InterPro" id="IPR005471">
    <property type="entry name" value="Tscrpt_reg_IclR_N"/>
</dbReference>
<reference evidence="3" key="2">
    <citation type="submission" date="2021-09" db="EMBL/GenBank/DDBJ databases">
        <authorList>
            <person name="Gilroy R."/>
        </authorList>
    </citation>
    <scope>NUCLEOTIDE SEQUENCE</scope>
    <source>
        <strain evidence="3">ChiGjej5B5-7349</strain>
    </source>
</reference>